<proteinExistence type="predicted"/>
<dbReference type="RefSeq" id="WP_378050375.1">
    <property type="nucleotide sequence ID" value="NZ_JBHSXE010000002.1"/>
</dbReference>
<sequence>MFPDRDPQPTSLPPFDPAGTLAEFRHRRAAAGNTDLTRGMEQLGAAFAERLTADFPHFPHELAAYFLLAAGRSLQAASSGMPGPIVGPVFVANVMAYAALHLADQPDPDGCAARANQLDFALFPVMADADARRRIAEHLANLGYTCGRA</sequence>
<dbReference type="Proteomes" id="UP001596380">
    <property type="component" value="Unassembled WGS sequence"/>
</dbReference>
<name>A0ABW2CT09_9ACTN</name>
<evidence type="ECO:0000313" key="2">
    <source>
        <dbReference type="Proteomes" id="UP001596380"/>
    </source>
</evidence>
<evidence type="ECO:0000313" key="1">
    <source>
        <dbReference type="EMBL" id="MFC6883475.1"/>
    </source>
</evidence>
<protein>
    <submittedName>
        <fullName evidence="1">Uncharacterized protein</fullName>
    </submittedName>
</protein>
<keyword evidence="2" id="KW-1185">Reference proteome</keyword>
<dbReference type="EMBL" id="JBHSXS010000019">
    <property type="protein sequence ID" value="MFC6883475.1"/>
    <property type="molecule type" value="Genomic_DNA"/>
</dbReference>
<organism evidence="1 2">
    <name type="scientific">Actinomadura yumaensis</name>
    <dbReference type="NCBI Taxonomy" id="111807"/>
    <lineage>
        <taxon>Bacteria</taxon>
        <taxon>Bacillati</taxon>
        <taxon>Actinomycetota</taxon>
        <taxon>Actinomycetes</taxon>
        <taxon>Streptosporangiales</taxon>
        <taxon>Thermomonosporaceae</taxon>
        <taxon>Actinomadura</taxon>
    </lineage>
</organism>
<accession>A0ABW2CT09</accession>
<reference evidence="2" key="1">
    <citation type="journal article" date="2019" name="Int. J. Syst. Evol. Microbiol.">
        <title>The Global Catalogue of Microorganisms (GCM) 10K type strain sequencing project: providing services to taxonomists for standard genome sequencing and annotation.</title>
        <authorList>
            <consortium name="The Broad Institute Genomics Platform"/>
            <consortium name="The Broad Institute Genome Sequencing Center for Infectious Disease"/>
            <person name="Wu L."/>
            <person name="Ma J."/>
        </authorList>
    </citation>
    <scope>NUCLEOTIDE SEQUENCE [LARGE SCALE GENOMIC DNA]</scope>
    <source>
        <strain evidence="2">JCM 3369</strain>
    </source>
</reference>
<comment type="caution">
    <text evidence="1">The sequence shown here is derived from an EMBL/GenBank/DDBJ whole genome shotgun (WGS) entry which is preliminary data.</text>
</comment>
<gene>
    <name evidence="1" type="ORF">ACFQKB_27205</name>
</gene>